<dbReference type="EMBL" id="JASCZI010121033">
    <property type="protein sequence ID" value="MED6159086.1"/>
    <property type="molecule type" value="Genomic_DNA"/>
</dbReference>
<keyword evidence="4 6" id="KW-1133">Transmembrane helix</keyword>
<organism evidence="7 8">
    <name type="scientific">Stylosanthes scabra</name>
    <dbReference type="NCBI Taxonomy" id="79078"/>
    <lineage>
        <taxon>Eukaryota</taxon>
        <taxon>Viridiplantae</taxon>
        <taxon>Streptophyta</taxon>
        <taxon>Embryophyta</taxon>
        <taxon>Tracheophyta</taxon>
        <taxon>Spermatophyta</taxon>
        <taxon>Magnoliopsida</taxon>
        <taxon>eudicotyledons</taxon>
        <taxon>Gunneridae</taxon>
        <taxon>Pentapetalae</taxon>
        <taxon>rosids</taxon>
        <taxon>fabids</taxon>
        <taxon>Fabales</taxon>
        <taxon>Fabaceae</taxon>
        <taxon>Papilionoideae</taxon>
        <taxon>50 kb inversion clade</taxon>
        <taxon>dalbergioids sensu lato</taxon>
        <taxon>Dalbergieae</taxon>
        <taxon>Pterocarpus clade</taxon>
        <taxon>Stylosanthes</taxon>
    </lineage>
</organism>
<protein>
    <submittedName>
        <fullName evidence="7">Uncharacterized protein</fullName>
    </submittedName>
</protein>
<evidence type="ECO:0000256" key="2">
    <source>
        <dbReference type="ARBA" id="ARBA00006840"/>
    </source>
</evidence>
<dbReference type="InterPro" id="IPR018499">
    <property type="entry name" value="Tetraspanin/Peripherin"/>
</dbReference>
<evidence type="ECO:0000313" key="7">
    <source>
        <dbReference type="EMBL" id="MED6159086.1"/>
    </source>
</evidence>
<feature type="transmembrane region" description="Helical" evidence="6">
    <location>
        <begin position="46"/>
        <end position="67"/>
    </location>
</feature>
<evidence type="ECO:0000256" key="1">
    <source>
        <dbReference type="ARBA" id="ARBA00004141"/>
    </source>
</evidence>
<reference evidence="7 8" key="1">
    <citation type="journal article" date="2023" name="Plants (Basel)">
        <title>Bridging the Gap: Combining Genomics and Transcriptomics Approaches to Understand Stylosanthes scabra, an Orphan Legume from the Brazilian Caatinga.</title>
        <authorList>
            <person name="Ferreira-Neto J.R.C."/>
            <person name="da Silva M.D."/>
            <person name="Binneck E."/>
            <person name="de Melo N.F."/>
            <person name="da Silva R.H."/>
            <person name="de Melo A.L.T.M."/>
            <person name="Pandolfi V."/>
            <person name="Bustamante F.O."/>
            <person name="Brasileiro-Vidal A.C."/>
            <person name="Benko-Iseppon A.M."/>
        </authorList>
    </citation>
    <scope>NUCLEOTIDE SEQUENCE [LARGE SCALE GENOMIC DNA]</scope>
    <source>
        <tissue evidence="7">Leaves</tissue>
    </source>
</reference>
<feature type="transmembrane region" description="Helical" evidence="6">
    <location>
        <begin position="18"/>
        <end position="39"/>
    </location>
</feature>
<evidence type="ECO:0000256" key="6">
    <source>
        <dbReference type="SAM" id="Phobius"/>
    </source>
</evidence>
<keyword evidence="8" id="KW-1185">Reference proteome</keyword>
<evidence type="ECO:0000256" key="3">
    <source>
        <dbReference type="ARBA" id="ARBA00022692"/>
    </source>
</evidence>
<keyword evidence="5 6" id="KW-0472">Membrane</keyword>
<accession>A0ABU6UFX8</accession>
<comment type="caution">
    <text evidence="7">The sequence shown here is derived from an EMBL/GenBank/DDBJ whole genome shotgun (WGS) entry which is preliminary data.</text>
</comment>
<proteinExistence type="inferred from homology"/>
<sequence length="160" mass="18185">MSKQENNNHYCLQLFEQLFIILGSMLLVVSVVGFIGSCCRIRWLMALYLIIMSILLIIVLSYTIFAFDVVTSKGADDDKSPSTVGNSSYSALLQNMINDNERWNKIKRCLHSKNVCSINKWKFLIKETGLYNEKLSPIEKFCASIATHAKLGYYKALNLS</sequence>
<evidence type="ECO:0000313" key="8">
    <source>
        <dbReference type="Proteomes" id="UP001341840"/>
    </source>
</evidence>
<keyword evidence="3 6" id="KW-0812">Transmembrane</keyword>
<dbReference type="Proteomes" id="UP001341840">
    <property type="component" value="Unassembled WGS sequence"/>
</dbReference>
<name>A0ABU6UFX8_9FABA</name>
<comment type="subcellular location">
    <subcellularLocation>
        <location evidence="1">Membrane</location>
        <topology evidence="1">Multi-pass membrane protein</topology>
    </subcellularLocation>
</comment>
<dbReference type="Pfam" id="PF00335">
    <property type="entry name" value="Tetraspanin"/>
    <property type="match status" value="1"/>
</dbReference>
<evidence type="ECO:0000256" key="5">
    <source>
        <dbReference type="ARBA" id="ARBA00023136"/>
    </source>
</evidence>
<gene>
    <name evidence="7" type="ORF">PIB30_039068</name>
</gene>
<comment type="similarity">
    <text evidence="2">Belongs to the tetraspanin (TM4SF) family.</text>
</comment>
<dbReference type="PANTHER" id="PTHR32191">
    <property type="entry name" value="TETRASPANIN-8-RELATED"/>
    <property type="match status" value="1"/>
</dbReference>
<dbReference type="InterPro" id="IPR044991">
    <property type="entry name" value="TET_plant"/>
</dbReference>
<evidence type="ECO:0000256" key="4">
    <source>
        <dbReference type="ARBA" id="ARBA00022989"/>
    </source>
</evidence>